<gene>
    <name evidence="5" type="ORF">SAMN06265222_11559</name>
</gene>
<feature type="repeat" description="WD" evidence="3">
    <location>
        <begin position="350"/>
        <end position="391"/>
    </location>
</feature>
<dbReference type="Gene3D" id="2.130.10.10">
    <property type="entry name" value="YVTN repeat-like/Quinoprotein amine dehydrogenase"/>
    <property type="match status" value="3"/>
</dbReference>
<dbReference type="SMART" id="SM00320">
    <property type="entry name" value="WD40"/>
    <property type="match status" value="4"/>
</dbReference>
<accession>A0ABY1QIH2</accession>
<name>A0ABY1QIH2_9BACT</name>
<dbReference type="Pfam" id="PF07635">
    <property type="entry name" value="PSCyt1"/>
    <property type="match status" value="1"/>
</dbReference>
<feature type="domain" description="Cytochrome C Planctomycete-type" evidence="4">
    <location>
        <begin position="63"/>
        <end position="117"/>
    </location>
</feature>
<keyword evidence="1 3" id="KW-0853">WD repeat</keyword>
<evidence type="ECO:0000256" key="1">
    <source>
        <dbReference type="ARBA" id="ARBA00022574"/>
    </source>
</evidence>
<keyword evidence="2" id="KW-0677">Repeat</keyword>
<evidence type="ECO:0000313" key="6">
    <source>
        <dbReference type="Proteomes" id="UP001158067"/>
    </source>
</evidence>
<dbReference type="EMBL" id="FXUG01000015">
    <property type="protein sequence ID" value="SMP72334.1"/>
    <property type="molecule type" value="Genomic_DNA"/>
</dbReference>
<reference evidence="5 6" key="1">
    <citation type="submission" date="2017-05" db="EMBL/GenBank/DDBJ databases">
        <authorList>
            <person name="Varghese N."/>
            <person name="Submissions S."/>
        </authorList>
    </citation>
    <scope>NUCLEOTIDE SEQUENCE [LARGE SCALE GENOMIC DNA]</scope>
    <source>
        <strain evidence="5 6">DSM 25457</strain>
    </source>
</reference>
<dbReference type="InterPro" id="IPR036909">
    <property type="entry name" value="Cyt_c-like_dom_sf"/>
</dbReference>
<evidence type="ECO:0000256" key="3">
    <source>
        <dbReference type="PROSITE-ProRule" id="PRU00221"/>
    </source>
</evidence>
<organism evidence="5 6">
    <name type="scientific">Neorhodopirellula lusitana</name>
    <dbReference type="NCBI Taxonomy" id="445327"/>
    <lineage>
        <taxon>Bacteria</taxon>
        <taxon>Pseudomonadati</taxon>
        <taxon>Planctomycetota</taxon>
        <taxon>Planctomycetia</taxon>
        <taxon>Pirellulales</taxon>
        <taxon>Pirellulaceae</taxon>
        <taxon>Neorhodopirellula</taxon>
    </lineage>
</organism>
<sequence>MNDSMTSIFSTRRLLLWVALFFATVSNPVVLSCVRADEMNAAEITDKPVTYDDHIAGILKRHCLQCHGDSKQEAGLNMASYSGVAGNDDLVVAGRSSASRLLEIIVAEDPLERMPPENDALPKDQVALIKAWIDSGLRENSGSKVAMKREVEFTPTSLANLDDGPPPMPVSLPEQQPVETLRPFPVIALAASPRAPLLAIGQYEQIKLVNTETQEPIGLLAFPEGEPHVLQFSRSGRLLMVAGGRPVQNGVVVLFDVETGKRVAVIGDETDAIVSADISPDERQVAIGGSGRVIKIFSTETGELLHALEKHTDWVTALAFSPDGKLLASADRVGNIHLWDANSGGVVRPLAEHKMSVTALAWRSDSQLLASSGEDGLIVWWEVAKGWPIYSQAKAHQPARPAGVYGDIPNGVMDLRFGPLGELVSCGRDKKVRVWTSGGKVNKVHALDTNEGTSNIRVLPLQSVLTFDGATAITGDSAGALHYKAAK</sequence>
<proteinExistence type="predicted"/>
<keyword evidence="6" id="KW-1185">Reference proteome</keyword>
<evidence type="ECO:0000259" key="4">
    <source>
        <dbReference type="Pfam" id="PF07635"/>
    </source>
</evidence>
<dbReference type="InterPro" id="IPR015943">
    <property type="entry name" value="WD40/YVTN_repeat-like_dom_sf"/>
</dbReference>
<comment type="caution">
    <text evidence="5">The sequence shown here is derived from an EMBL/GenBank/DDBJ whole genome shotgun (WGS) entry which is preliminary data.</text>
</comment>
<dbReference type="SUPFAM" id="SSF46626">
    <property type="entry name" value="Cytochrome c"/>
    <property type="match status" value="1"/>
</dbReference>
<dbReference type="PROSITE" id="PS50294">
    <property type="entry name" value="WD_REPEATS_REGION"/>
    <property type="match status" value="2"/>
</dbReference>
<dbReference type="InterPro" id="IPR011429">
    <property type="entry name" value="Cyt_c_Planctomycete-type"/>
</dbReference>
<feature type="repeat" description="WD" evidence="3">
    <location>
        <begin position="308"/>
        <end position="349"/>
    </location>
</feature>
<dbReference type="InterPro" id="IPR050349">
    <property type="entry name" value="WD_LIS1/nudF_dynein_reg"/>
</dbReference>
<dbReference type="PANTHER" id="PTHR44129">
    <property type="entry name" value="WD REPEAT-CONTAINING PROTEIN POP1"/>
    <property type="match status" value="1"/>
</dbReference>
<evidence type="ECO:0000256" key="2">
    <source>
        <dbReference type="ARBA" id="ARBA00022737"/>
    </source>
</evidence>
<protein>
    <submittedName>
        <fullName evidence="5">WD domain-containing protein, G-beta repeat-containing protein</fullName>
    </submittedName>
</protein>
<evidence type="ECO:0000313" key="5">
    <source>
        <dbReference type="EMBL" id="SMP72334.1"/>
    </source>
</evidence>
<dbReference type="Proteomes" id="UP001158067">
    <property type="component" value="Unassembled WGS sequence"/>
</dbReference>
<dbReference type="InterPro" id="IPR011047">
    <property type="entry name" value="Quinoprotein_ADH-like_sf"/>
</dbReference>
<dbReference type="Gene3D" id="1.10.760.10">
    <property type="entry name" value="Cytochrome c-like domain"/>
    <property type="match status" value="1"/>
</dbReference>
<dbReference type="CDD" id="cd00200">
    <property type="entry name" value="WD40"/>
    <property type="match status" value="1"/>
</dbReference>
<dbReference type="Pfam" id="PF00400">
    <property type="entry name" value="WD40"/>
    <property type="match status" value="3"/>
</dbReference>
<dbReference type="SUPFAM" id="SSF50998">
    <property type="entry name" value="Quinoprotein alcohol dehydrogenase-like"/>
    <property type="match status" value="1"/>
</dbReference>
<dbReference type="InterPro" id="IPR001680">
    <property type="entry name" value="WD40_rpt"/>
</dbReference>
<dbReference type="PROSITE" id="PS50082">
    <property type="entry name" value="WD_REPEATS_2"/>
    <property type="match status" value="2"/>
</dbReference>